<dbReference type="InterPro" id="IPR031398">
    <property type="entry name" value="She3"/>
</dbReference>
<evidence type="ECO:0000256" key="5">
    <source>
        <dbReference type="ARBA" id="ARBA00022884"/>
    </source>
</evidence>
<evidence type="ECO:0000256" key="8">
    <source>
        <dbReference type="ARBA" id="ARBA00024975"/>
    </source>
</evidence>
<feature type="compositionally biased region" description="Low complexity" evidence="10">
    <location>
        <begin position="11"/>
        <end position="46"/>
    </location>
</feature>
<keyword evidence="3 9" id="KW-0813">Transport</keyword>
<evidence type="ECO:0000256" key="4">
    <source>
        <dbReference type="ARBA" id="ARBA00022824"/>
    </source>
</evidence>
<evidence type="ECO:0000256" key="7">
    <source>
        <dbReference type="ARBA" id="ARBA00023136"/>
    </source>
</evidence>
<feature type="compositionally biased region" description="Polar residues" evidence="10">
    <location>
        <begin position="272"/>
        <end position="303"/>
    </location>
</feature>
<feature type="compositionally biased region" description="Polar residues" evidence="10">
    <location>
        <begin position="50"/>
        <end position="73"/>
    </location>
</feature>
<dbReference type="Proteomes" id="UP000054564">
    <property type="component" value="Unassembled WGS sequence"/>
</dbReference>
<evidence type="ECO:0000256" key="1">
    <source>
        <dbReference type="ARBA" id="ARBA00008123"/>
    </source>
</evidence>
<comment type="subcellular location">
    <subcellularLocation>
        <location evidence="9">Endoplasmic reticulum membrane</location>
        <topology evidence="9">Peripheral membrane protein</topology>
    </subcellularLocation>
</comment>
<keyword evidence="5 9" id="KW-0694">RNA-binding</keyword>
<organism evidence="11 12">
    <name type="scientific">Puccinia striiformis f. sp. tritici PST-78</name>
    <dbReference type="NCBI Taxonomy" id="1165861"/>
    <lineage>
        <taxon>Eukaryota</taxon>
        <taxon>Fungi</taxon>
        <taxon>Dikarya</taxon>
        <taxon>Basidiomycota</taxon>
        <taxon>Pucciniomycotina</taxon>
        <taxon>Pucciniomycetes</taxon>
        <taxon>Pucciniales</taxon>
        <taxon>Pucciniaceae</taxon>
        <taxon>Puccinia</taxon>
    </lineage>
</organism>
<comment type="caution">
    <text evidence="11">The sequence shown here is derived from an EMBL/GenBank/DDBJ whole genome shotgun (WGS) entry which is preliminary data.</text>
</comment>
<feature type="compositionally biased region" description="Low complexity" evidence="10">
    <location>
        <begin position="201"/>
        <end position="215"/>
    </location>
</feature>
<protein>
    <recommendedName>
        <fullName evidence="2 9">SWI5-dependent HO expression protein 3</fullName>
    </recommendedName>
</protein>
<feature type="region of interest" description="Disordered" evidence="10">
    <location>
        <begin position="271"/>
        <end position="303"/>
    </location>
</feature>
<keyword evidence="9" id="KW-0509">mRNA transport</keyword>
<evidence type="ECO:0000256" key="9">
    <source>
        <dbReference type="RuleBase" id="RU362142"/>
    </source>
</evidence>
<comment type="similarity">
    <text evidence="1 9">Belongs to the SHE3 family.</text>
</comment>
<feature type="compositionally biased region" description="Low complexity" evidence="10">
    <location>
        <begin position="667"/>
        <end position="679"/>
    </location>
</feature>
<dbReference type="GO" id="GO:0003723">
    <property type="term" value="F:RNA binding"/>
    <property type="evidence" value="ECO:0007669"/>
    <property type="project" value="UniProtKB-KW"/>
</dbReference>
<evidence type="ECO:0000256" key="2">
    <source>
        <dbReference type="ARBA" id="ARBA00019884"/>
    </source>
</evidence>
<dbReference type="STRING" id="1165861.A0A0L0V8M3"/>
<dbReference type="GO" id="GO:0048309">
    <property type="term" value="P:endoplasmic reticulum inheritance"/>
    <property type="evidence" value="ECO:0007669"/>
    <property type="project" value="InterPro"/>
</dbReference>
<feature type="compositionally biased region" description="Acidic residues" evidence="10">
    <location>
        <begin position="334"/>
        <end position="345"/>
    </location>
</feature>
<keyword evidence="6 9" id="KW-0175">Coiled coil</keyword>
<keyword evidence="4 9" id="KW-0256">Endoplasmic reticulum</keyword>
<feature type="region of interest" description="Disordered" evidence="10">
    <location>
        <begin position="658"/>
        <end position="679"/>
    </location>
</feature>
<dbReference type="EMBL" id="AJIL01000093">
    <property type="protein sequence ID" value="KNE95635.1"/>
    <property type="molecule type" value="Genomic_DNA"/>
</dbReference>
<evidence type="ECO:0000313" key="11">
    <source>
        <dbReference type="EMBL" id="KNE95635.1"/>
    </source>
</evidence>
<feature type="compositionally biased region" description="Polar residues" evidence="10">
    <location>
        <begin position="1"/>
        <end position="10"/>
    </location>
</feature>
<dbReference type="GO" id="GO:0051028">
    <property type="term" value="P:mRNA transport"/>
    <property type="evidence" value="ECO:0007669"/>
    <property type="project" value="UniProtKB-UniRule"/>
</dbReference>
<proteinExistence type="inferred from homology"/>
<feature type="region of interest" description="Disordered" evidence="10">
    <location>
        <begin position="323"/>
        <end position="422"/>
    </location>
</feature>
<evidence type="ECO:0000256" key="6">
    <source>
        <dbReference type="ARBA" id="ARBA00023054"/>
    </source>
</evidence>
<feature type="compositionally biased region" description="Polar residues" evidence="10">
    <location>
        <begin position="106"/>
        <end position="129"/>
    </location>
</feature>
<dbReference type="AlphaFoldDB" id="A0A0L0V8M3"/>
<feature type="region of interest" description="Disordered" evidence="10">
    <location>
        <begin position="151"/>
        <end position="253"/>
    </location>
</feature>
<reference evidence="12" key="1">
    <citation type="submission" date="2014-03" db="EMBL/GenBank/DDBJ databases">
        <title>The Genome Sequence of Puccinia striiformis f. sp. tritici PST-78.</title>
        <authorList>
            <consortium name="The Broad Institute Genome Sequencing Platform"/>
            <person name="Cuomo C."/>
            <person name="Hulbert S."/>
            <person name="Chen X."/>
            <person name="Walker B."/>
            <person name="Young S.K."/>
            <person name="Zeng Q."/>
            <person name="Gargeya S."/>
            <person name="Fitzgerald M."/>
            <person name="Haas B."/>
            <person name="Abouelleil A."/>
            <person name="Alvarado L."/>
            <person name="Arachchi H.M."/>
            <person name="Berlin A.M."/>
            <person name="Chapman S.B."/>
            <person name="Goldberg J."/>
            <person name="Griggs A."/>
            <person name="Gujja S."/>
            <person name="Hansen M."/>
            <person name="Howarth C."/>
            <person name="Imamovic A."/>
            <person name="Larimer J."/>
            <person name="McCowan C."/>
            <person name="Montmayeur A."/>
            <person name="Murphy C."/>
            <person name="Neiman D."/>
            <person name="Pearson M."/>
            <person name="Priest M."/>
            <person name="Roberts A."/>
            <person name="Saif S."/>
            <person name="Shea T."/>
            <person name="Sisk P."/>
            <person name="Sykes S."/>
            <person name="Wortman J."/>
            <person name="Nusbaum C."/>
            <person name="Birren B."/>
        </authorList>
    </citation>
    <scope>NUCLEOTIDE SEQUENCE [LARGE SCALE GENOMIC DNA]</scope>
    <source>
        <strain evidence="12">race PST-78</strain>
    </source>
</reference>
<gene>
    <name evidence="9" type="primary">SHE3</name>
    <name evidence="11" type="ORF">PSTG_11001</name>
</gene>
<feature type="coiled-coil region" evidence="9">
    <location>
        <begin position="552"/>
        <end position="579"/>
    </location>
</feature>
<feature type="compositionally biased region" description="Polar residues" evidence="10">
    <location>
        <begin position="81"/>
        <end position="98"/>
    </location>
</feature>
<dbReference type="OrthoDB" id="6088208at2759"/>
<feature type="coiled-coil region" evidence="9">
    <location>
        <begin position="439"/>
        <end position="522"/>
    </location>
</feature>
<evidence type="ECO:0000256" key="10">
    <source>
        <dbReference type="SAM" id="MobiDB-lite"/>
    </source>
</evidence>
<feature type="compositionally biased region" description="Polar residues" evidence="10">
    <location>
        <begin position="152"/>
        <end position="167"/>
    </location>
</feature>
<keyword evidence="7 9" id="KW-0472">Membrane</keyword>
<comment type="function">
    <text evidence="8">RNA-binding protein that binds specific mRNAs including the ASH1 mRNA, coding for a repressor of the HO endonuclease. Part of the mRNA localization machinery that restricts accumulation of certain proteins to the bud and in the daughter cell. Required for the delivery of cortical endoplasmic reticulum into the emerging bud.</text>
</comment>
<evidence type="ECO:0000256" key="3">
    <source>
        <dbReference type="ARBA" id="ARBA00022448"/>
    </source>
</evidence>
<dbReference type="GO" id="GO:0005789">
    <property type="term" value="C:endoplasmic reticulum membrane"/>
    <property type="evidence" value="ECO:0007669"/>
    <property type="project" value="UniProtKB-SubCell"/>
</dbReference>
<dbReference type="Pfam" id="PF17078">
    <property type="entry name" value="SHE3"/>
    <property type="match status" value="1"/>
</dbReference>
<accession>A0A0L0V8M3</accession>
<evidence type="ECO:0000313" key="12">
    <source>
        <dbReference type="Proteomes" id="UP000054564"/>
    </source>
</evidence>
<name>A0A0L0V8M3_9BASI</name>
<feature type="compositionally biased region" description="Polar residues" evidence="10">
    <location>
        <begin position="349"/>
        <end position="374"/>
    </location>
</feature>
<feature type="compositionally biased region" description="Polar residues" evidence="10">
    <location>
        <begin position="407"/>
        <end position="422"/>
    </location>
</feature>
<keyword evidence="12" id="KW-1185">Reference proteome</keyword>
<sequence length="679" mass="74387">MTTQPLSGSISRAPPSTSRKTSTPSSSSRKTSQTDSSRSPSTSPSDSRTKNPSTSTLPPFKLQQQNITITPQNKQHKTLHRSTTPSSGLPQRILNKQPSLPIASIKKTNSNKCKTEQPTAITGQPTQNHQVTMLKEQLAKLQSELRIARGQVASQDNQSTRSKTPPNNKTPPFGSRRDSSSQRHQQASSPVPSPQSRKKTSSASKTRSLRKSTSSVNSEPTDGLSIRFISGPGIPPSHSPHRTASIMDDSSLPTSDSGYIKDAAGVWVPLNTPLTNSPPQNLASSTSIKIQSPSDPSRGLSSGLSRIPVSAVAFGRVLAGDSLVPDHQSTQSDIAEEHEPPEDACESGPRNSEYSSGASLSSPRMDDQNITTRSEPPGSHPSGVSRQPRGNPFFSSGGGRDRGAMIHQNSNSDRTANGGNTGKVITTLQSDLLYARTALDQSKSQLRLSQRAVESLNRQTEDLKESMSRLRLENEGLSKMLSRKERTVSELMDRLKRSEAELNTLKSEKKELDGNFKKISKETDEVVKDSVRRRDRAESQYEAVRSGVKSLSEGWKRDVTTLKQDISRLEEKHRKEMDESRLKYNTLAKLHASRSGALSRIETDLNNLQSSKDGFIAKYSNELSELKAHLESEEKKSNEGLLLAKEVSDECARFKRILRDHTDDSSKPTTTSSKSKFKS</sequence>
<feature type="region of interest" description="Disordered" evidence="10">
    <location>
        <begin position="1"/>
        <end position="129"/>
    </location>
</feature>